<proteinExistence type="predicted"/>
<reference evidence="2" key="1">
    <citation type="submission" date="2013-02" db="EMBL/GenBank/DDBJ databases">
        <authorList>
            <person name="Hughes D."/>
        </authorList>
    </citation>
    <scope>NUCLEOTIDE SEQUENCE</scope>
    <source>
        <strain>Durham</strain>
        <strain evidence="2">NC isolate 2 -- Noor lab</strain>
    </source>
</reference>
<dbReference type="HOGENOM" id="CLU_2402157_0_0_1"/>
<dbReference type="EMBL" id="CAQQ02078241">
    <property type="status" value="NOT_ANNOTATED_CDS"/>
    <property type="molecule type" value="Genomic_DNA"/>
</dbReference>
<name>T1GW52_MEGSC</name>
<accession>T1GW52</accession>
<dbReference type="AlphaFoldDB" id="T1GW52"/>
<protein>
    <submittedName>
        <fullName evidence="1">Uncharacterized protein</fullName>
    </submittedName>
</protein>
<sequence length="93" mass="10573">MSLNETWSYVKATVVNIKKFTVNQVLSASLEEAKRPETWIPPAGVFSDKEMELSSRTAEDTMSSILLVSKNVVLCLENLQPTNFSRSYRFLKK</sequence>
<keyword evidence="2" id="KW-1185">Reference proteome</keyword>
<reference evidence="1" key="2">
    <citation type="submission" date="2015-06" db="UniProtKB">
        <authorList>
            <consortium name="EnsemblMetazoa"/>
        </authorList>
    </citation>
    <scope>IDENTIFICATION</scope>
</reference>
<dbReference type="Proteomes" id="UP000015102">
    <property type="component" value="Unassembled WGS sequence"/>
</dbReference>
<organism evidence="1 2">
    <name type="scientific">Megaselia scalaris</name>
    <name type="common">Humpbacked fly</name>
    <name type="synonym">Phora scalaris</name>
    <dbReference type="NCBI Taxonomy" id="36166"/>
    <lineage>
        <taxon>Eukaryota</taxon>
        <taxon>Metazoa</taxon>
        <taxon>Ecdysozoa</taxon>
        <taxon>Arthropoda</taxon>
        <taxon>Hexapoda</taxon>
        <taxon>Insecta</taxon>
        <taxon>Pterygota</taxon>
        <taxon>Neoptera</taxon>
        <taxon>Endopterygota</taxon>
        <taxon>Diptera</taxon>
        <taxon>Brachycera</taxon>
        <taxon>Muscomorpha</taxon>
        <taxon>Platypezoidea</taxon>
        <taxon>Phoridae</taxon>
        <taxon>Megaseliini</taxon>
        <taxon>Megaselia</taxon>
    </lineage>
</organism>
<evidence type="ECO:0000313" key="2">
    <source>
        <dbReference type="Proteomes" id="UP000015102"/>
    </source>
</evidence>
<dbReference type="EMBL" id="CAQQ02078242">
    <property type="status" value="NOT_ANNOTATED_CDS"/>
    <property type="molecule type" value="Genomic_DNA"/>
</dbReference>
<dbReference type="EnsemblMetazoa" id="MESCA008023-RA">
    <property type="protein sequence ID" value="MESCA008023-PA"/>
    <property type="gene ID" value="MESCA008023"/>
</dbReference>
<evidence type="ECO:0000313" key="1">
    <source>
        <dbReference type="EnsemblMetazoa" id="MESCA008023-PA"/>
    </source>
</evidence>